<dbReference type="AlphaFoldDB" id="A0A397UTB1"/>
<accession>A0A397UTB1</accession>
<dbReference type="GO" id="GO:0003690">
    <property type="term" value="F:double-stranded DNA binding"/>
    <property type="evidence" value="ECO:0007669"/>
    <property type="project" value="InterPro"/>
</dbReference>
<keyword evidence="2" id="KW-1185">Reference proteome</keyword>
<proteinExistence type="predicted"/>
<comment type="caution">
    <text evidence="1">The sequence shown here is derived from an EMBL/GenBank/DDBJ whole genome shotgun (WGS) entry which is preliminary data.</text>
</comment>
<sequence length="99" mass="11161">MTVDPSSDRLSRQKSNTLTVRADNGLLFCNYCDLSVEWKHKSTVDAHCTSKKHLAQQKLYESKEKNKNQQTLQASLTGAESKKKVIFDLIEAFTSADIP</sequence>
<dbReference type="EMBL" id="QKWP01000929">
    <property type="protein sequence ID" value="RIB13375.1"/>
    <property type="molecule type" value="Genomic_DNA"/>
</dbReference>
<protein>
    <recommendedName>
        <fullName evidence="3">U1-type domain-containing protein</fullName>
    </recommendedName>
</protein>
<dbReference type="GO" id="GO:0006357">
    <property type="term" value="P:regulation of transcription by RNA polymerase II"/>
    <property type="evidence" value="ECO:0007669"/>
    <property type="project" value="InterPro"/>
</dbReference>
<dbReference type="SUPFAM" id="SSF57667">
    <property type="entry name" value="beta-beta-alpha zinc fingers"/>
    <property type="match status" value="1"/>
</dbReference>
<dbReference type="STRING" id="44941.A0A397UTB1"/>
<evidence type="ECO:0000313" key="2">
    <source>
        <dbReference type="Proteomes" id="UP000266673"/>
    </source>
</evidence>
<dbReference type="GO" id="GO:0005634">
    <property type="term" value="C:nucleus"/>
    <property type="evidence" value="ECO:0007669"/>
    <property type="project" value="InterPro"/>
</dbReference>
<dbReference type="Gene3D" id="3.30.160.60">
    <property type="entry name" value="Classic Zinc Finger"/>
    <property type="match status" value="1"/>
</dbReference>
<name>A0A397UTB1_9GLOM</name>
<evidence type="ECO:0000313" key="1">
    <source>
        <dbReference type="EMBL" id="RIB13375.1"/>
    </source>
</evidence>
<evidence type="ECO:0008006" key="3">
    <source>
        <dbReference type="Google" id="ProtNLM"/>
    </source>
</evidence>
<organism evidence="1 2">
    <name type="scientific">Gigaspora rosea</name>
    <dbReference type="NCBI Taxonomy" id="44941"/>
    <lineage>
        <taxon>Eukaryota</taxon>
        <taxon>Fungi</taxon>
        <taxon>Fungi incertae sedis</taxon>
        <taxon>Mucoromycota</taxon>
        <taxon>Glomeromycotina</taxon>
        <taxon>Glomeromycetes</taxon>
        <taxon>Diversisporales</taxon>
        <taxon>Gigasporaceae</taxon>
        <taxon>Gigaspora</taxon>
    </lineage>
</organism>
<dbReference type="InterPro" id="IPR036236">
    <property type="entry name" value="Znf_C2H2_sf"/>
</dbReference>
<dbReference type="InterPro" id="IPR033375">
    <property type="entry name" value="Cggbp1"/>
</dbReference>
<dbReference type="PANTHER" id="PTHR32344">
    <property type="entry name" value="U1-TYPE DOMAIN-CONTAINING PROTEIN"/>
    <property type="match status" value="1"/>
</dbReference>
<gene>
    <name evidence="1" type="ORF">C2G38_2198023</name>
</gene>
<dbReference type="Proteomes" id="UP000266673">
    <property type="component" value="Unassembled WGS sequence"/>
</dbReference>
<dbReference type="PANTHER" id="PTHR32344:SF1">
    <property type="entry name" value="U1-TYPE DOMAIN-CONTAINING PROTEIN"/>
    <property type="match status" value="1"/>
</dbReference>
<reference evidence="1 2" key="1">
    <citation type="submission" date="2018-06" db="EMBL/GenBank/DDBJ databases">
        <title>Comparative genomics reveals the genomic features of Rhizophagus irregularis, R. cerebriforme, R. diaphanum and Gigaspora rosea, and their symbiotic lifestyle signature.</title>
        <authorList>
            <person name="Morin E."/>
            <person name="San Clemente H."/>
            <person name="Chen E.C.H."/>
            <person name="De La Providencia I."/>
            <person name="Hainaut M."/>
            <person name="Kuo A."/>
            <person name="Kohler A."/>
            <person name="Murat C."/>
            <person name="Tang N."/>
            <person name="Roy S."/>
            <person name="Loubradou J."/>
            <person name="Henrissat B."/>
            <person name="Grigoriev I.V."/>
            <person name="Corradi N."/>
            <person name="Roux C."/>
            <person name="Martin F.M."/>
        </authorList>
    </citation>
    <scope>NUCLEOTIDE SEQUENCE [LARGE SCALE GENOMIC DNA]</scope>
    <source>
        <strain evidence="1 2">DAOM 194757</strain>
    </source>
</reference>
<dbReference type="OrthoDB" id="2405594at2759"/>